<dbReference type="RefSeq" id="WP_253777018.1">
    <property type="nucleotide sequence ID" value="NZ_JAMTCK010000015.1"/>
</dbReference>
<proteinExistence type="predicted"/>
<dbReference type="Gene3D" id="3.10.180.10">
    <property type="entry name" value="2,3-Dihydroxybiphenyl 1,2-Dioxygenase, domain 1"/>
    <property type="match status" value="2"/>
</dbReference>
<dbReference type="EMBL" id="JAMTCK010000015">
    <property type="protein sequence ID" value="MCP2168841.1"/>
    <property type="molecule type" value="Genomic_DNA"/>
</dbReference>
<dbReference type="InterPro" id="IPR029068">
    <property type="entry name" value="Glyas_Bleomycin-R_OHBP_Dase"/>
</dbReference>
<sequence>MTEANPREVSTPVPGSPCWVELATENPAVAQDFYRTLFGWEYETRTDGWGRPYTVATLFGDPVAGLRHHWGPVLDWTPYLATGDLAGRAKTAQQHGGTVLESEHVVPGVGTKTLIEDASGATAGLCQPHRDWRFAAGMPGMLVWLEFVIRRATLADRFFGALFDYGQKQFGDGRYVDYMVWYAGEDSVIGRVRMPEDAPANTRPRWIAHFAVDPDVGFDQTLDLARINGGRLRFKPYVSTLGKVAVLADPLGTRFAIIDPSQAADWDYASAADDPYDD</sequence>
<reference evidence="2" key="1">
    <citation type="submission" date="2022-06" db="EMBL/GenBank/DDBJ databases">
        <title>Genomic Encyclopedia of Archaeal and Bacterial Type Strains, Phase II (KMG-II): from individual species to whole genera.</title>
        <authorList>
            <person name="Goeker M."/>
        </authorList>
    </citation>
    <scope>NUCLEOTIDE SEQUENCE</scope>
    <source>
        <strain evidence="2">DSM 43935</strain>
    </source>
</reference>
<comment type="caution">
    <text evidence="2">The sequence shown here is derived from an EMBL/GenBank/DDBJ whole genome shotgun (WGS) entry which is preliminary data.</text>
</comment>
<keyword evidence="3" id="KW-1185">Reference proteome</keyword>
<evidence type="ECO:0000259" key="1">
    <source>
        <dbReference type="PROSITE" id="PS51819"/>
    </source>
</evidence>
<gene>
    <name evidence="2" type="ORF">LX83_005719</name>
</gene>
<dbReference type="CDD" id="cd07247">
    <property type="entry name" value="SgaA_N_like"/>
    <property type="match status" value="1"/>
</dbReference>
<dbReference type="AlphaFoldDB" id="A0AAE3GII5"/>
<dbReference type="PANTHER" id="PTHR33993">
    <property type="entry name" value="GLYOXALASE-RELATED"/>
    <property type="match status" value="1"/>
</dbReference>
<feature type="domain" description="VOC" evidence="1">
    <location>
        <begin position="16"/>
        <end position="128"/>
    </location>
</feature>
<evidence type="ECO:0000313" key="3">
    <source>
        <dbReference type="Proteomes" id="UP001206128"/>
    </source>
</evidence>
<dbReference type="SUPFAM" id="SSF54593">
    <property type="entry name" value="Glyoxalase/Bleomycin resistance protein/Dihydroxybiphenyl dioxygenase"/>
    <property type="match status" value="2"/>
</dbReference>
<name>A0AAE3GII5_9PSEU</name>
<dbReference type="InterPro" id="IPR052164">
    <property type="entry name" value="Anthracycline_SecMetBiosynth"/>
</dbReference>
<accession>A0AAE3GII5</accession>
<evidence type="ECO:0000313" key="2">
    <source>
        <dbReference type="EMBL" id="MCP2168841.1"/>
    </source>
</evidence>
<dbReference type="Proteomes" id="UP001206128">
    <property type="component" value="Unassembled WGS sequence"/>
</dbReference>
<organism evidence="2 3">
    <name type="scientific">Goodfellowiella coeruleoviolacea</name>
    <dbReference type="NCBI Taxonomy" id="334858"/>
    <lineage>
        <taxon>Bacteria</taxon>
        <taxon>Bacillati</taxon>
        <taxon>Actinomycetota</taxon>
        <taxon>Actinomycetes</taxon>
        <taxon>Pseudonocardiales</taxon>
        <taxon>Pseudonocardiaceae</taxon>
        <taxon>Goodfellowiella</taxon>
    </lineage>
</organism>
<dbReference type="PROSITE" id="PS51819">
    <property type="entry name" value="VOC"/>
    <property type="match status" value="1"/>
</dbReference>
<protein>
    <recommendedName>
        <fullName evidence="1">VOC domain-containing protein</fullName>
    </recommendedName>
</protein>
<dbReference type="PANTHER" id="PTHR33993:SF14">
    <property type="entry name" value="GB|AAF24581.1"/>
    <property type="match status" value="1"/>
</dbReference>
<dbReference type="InterPro" id="IPR037523">
    <property type="entry name" value="VOC_core"/>
</dbReference>